<feature type="compositionally biased region" description="Basic residues" evidence="1">
    <location>
        <begin position="103"/>
        <end position="112"/>
    </location>
</feature>
<dbReference type="OrthoDB" id="5386595at2759"/>
<gene>
    <name evidence="2" type="ORF">NEUTE1DRAFT_146776</name>
</gene>
<organism evidence="2 3">
    <name type="scientific">Neurospora tetrasperma (strain FGSC 2508 / ATCC MYA-4615 / P0657)</name>
    <dbReference type="NCBI Taxonomy" id="510951"/>
    <lineage>
        <taxon>Eukaryota</taxon>
        <taxon>Fungi</taxon>
        <taxon>Dikarya</taxon>
        <taxon>Ascomycota</taxon>
        <taxon>Pezizomycotina</taxon>
        <taxon>Sordariomycetes</taxon>
        <taxon>Sordariomycetidae</taxon>
        <taxon>Sordariales</taxon>
        <taxon>Sordariaceae</taxon>
        <taxon>Neurospora</taxon>
    </lineage>
</organism>
<protein>
    <submittedName>
        <fullName evidence="2">Uncharacterized protein</fullName>
    </submittedName>
</protein>
<name>F8MLL7_NEUT8</name>
<reference evidence="3" key="1">
    <citation type="journal article" date="2011" name="Genetics">
        <title>Massive changes in genome architecture accompany the transition to self-fertility in the filamentous fungus Neurospora tetrasperma.</title>
        <authorList>
            <person name="Ellison C.E."/>
            <person name="Stajich J.E."/>
            <person name="Jacobson D.J."/>
            <person name="Natvig D.O."/>
            <person name="Lapidus A."/>
            <person name="Foster B."/>
            <person name="Aerts A."/>
            <person name="Riley R."/>
            <person name="Lindquist E.A."/>
            <person name="Grigoriev I.V."/>
            <person name="Taylor J.W."/>
        </authorList>
    </citation>
    <scope>NUCLEOTIDE SEQUENCE [LARGE SCALE GENOMIC DNA]</scope>
    <source>
        <strain evidence="3">FGSC 2508 / P0657</strain>
    </source>
</reference>
<dbReference type="RefSeq" id="XP_009851465.1">
    <property type="nucleotide sequence ID" value="XM_009853163.1"/>
</dbReference>
<evidence type="ECO:0000313" key="3">
    <source>
        <dbReference type="Proteomes" id="UP000008065"/>
    </source>
</evidence>
<feature type="compositionally biased region" description="Polar residues" evidence="1">
    <location>
        <begin position="1"/>
        <end position="13"/>
    </location>
</feature>
<feature type="compositionally biased region" description="Basic and acidic residues" evidence="1">
    <location>
        <begin position="88"/>
        <end position="102"/>
    </location>
</feature>
<dbReference type="HOGENOM" id="CLU_1768614_0_0_1"/>
<accession>F8MLL7</accession>
<keyword evidence="3" id="KW-1185">Reference proteome</keyword>
<sequence>MSSNSKPKSPAQTSRKRPLTRSEEENAENVEEVQKRMRLSTALQSTLLELGDLYKQQEKRIEKAGPIRRCFMALFNTSYIGINADKEGWCGQEGKKRTEQHTSRRRSSRRTTRVNLGRATASRYTSVQLPTTARELAIFTSSTSQPF</sequence>
<dbReference type="EMBL" id="GL891304">
    <property type="protein sequence ID" value="EGO58436.1"/>
    <property type="molecule type" value="Genomic_DNA"/>
</dbReference>
<dbReference type="GeneID" id="20826744"/>
<dbReference type="Proteomes" id="UP000008065">
    <property type="component" value="Unassembled WGS sequence"/>
</dbReference>
<proteinExistence type="predicted"/>
<feature type="region of interest" description="Disordered" evidence="1">
    <location>
        <begin position="88"/>
        <end position="114"/>
    </location>
</feature>
<dbReference type="VEuPathDB" id="FungiDB:NEUTE1DRAFT_146776"/>
<dbReference type="AlphaFoldDB" id="F8MLL7"/>
<dbReference type="KEGG" id="nte:NEUTE1DRAFT146776"/>
<evidence type="ECO:0000313" key="2">
    <source>
        <dbReference type="EMBL" id="EGO58436.1"/>
    </source>
</evidence>
<feature type="region of interest" description="Disordered" evidence="1">
    <location>
        <begin position="1"/>
        <end position="34"/>
    </location>
</feature>
<evidence type="ECO:0000256" key="1">
    <source>
        <dbReference type="SAM" id="MobiDB-lite"/>
    </source>
</evidence>